<feature type="transmembrane region" description="Helical" evidence="7">
    <location>
        <begin position="324"/>
        <end position="343"/>
    </location>
</feature>
<dbReference type="PANTHER" id="PTHR42751">
    <property type="entry name" value="SODIUM/HYDROGEN EXCHANGER FAMILY/TRKA DOMAIN PROTEIN"/>
    <property type="match status" value="1"/>
</dbReference>
<dbReference type="PANTHER" id="PTHR42751:SF3">
    <property type="entry name" value="SODIUM_GLUTAMATE SYMPORTER"/>
    <property type="match status" value="1"/>
</dbReference>
<feature type="transmembrane region" description="Helical" evidence="7">
    <location>
        <begin position="219"/>
        <end position="251"/>
    </location>
</feature>
<feature type="transmembrane region" description="Helical" evidence="7">
    <location>
        <begin position="32"/>
        <end position="50"/>
    </location>
</feature>
<feature type="domain" description="RCK C-terminal" evidence="9">
    <location>
        <begin position="569"/>
        <end position="656"/>
    </location>
</feature>
<dbReference type="GO" id="GO:0016020">
    <property type="term" value="C:membrane"/>
    <property type="evidence" value="ECO:0007669"/>
    <property type="project" value="UniProtKB-SubCell"/>
</dbReference>
<sequence>MESIPLLKDMIILLGISVPISIVLTRIGLPTIVGFLLTGIIIGPFGFGLVTEVHKIEVLAEIGVVLLLFTIGLEFKVSRMLKIKREAMLGGGLQLALTGLLVLGLTTYMGLGFNLALTLAFIISLSSSVIVLKLLGDKGLLKSSHGNLSVGILLFQDICVVIMVMVVQGFSEGAGIDGLALIKELGLAMAVVLAIVVSSAYIVPRLFHQVVKLRNREIFILAVVLLCMGTAWLTSLVGLSLAIGAFIAGLVVSESEYSHQIVAEVLPFRDIFSSLFFVSIGMLLDINFFISNMGAIALIVVAVVLLKSLIVILVAQIIRYPLRMAIIVGLTLAQIGEFSFILMKMGEKSGVIPNNIYQLVLASTVVTMALTPFLMQGAVPLAAFVGRVLGIRAVKGGGAAKAHLKDHVIIVGYGLNGRNLANVLKETGIAHLVLDVNYERIKNARKGGHTAFYGEAGHPEILKMLGVENAKMLVLGISDSVATRKAVKAAKDINPQICIIVRTHYIDDLEELYQLGATQVIPEEFETSVEIFARVLKEYRIPGNIIQNQIDLVRHEGYAMFRGQSMDIDRLAHLERILETSVMDTFLVEEGSAIEGKTLAELDLRRKTGGATVMALIRKGTATTNPRGDFKVKVGDMMVILGSHMDLNKAMKILKAEAVPHAGRQSDLVAETSPGEDQI</sequence>
<evidence type="ECO:0000256" key="7">
    <source>
        <dbReference type="SAM" id="Phobius"/>
    </source>
</evidence>
<feature type="domain" description="RCK N-terminal" evidence="8">
    <location>
        <begin position="405"/>
        <end position="522"/>
    </location>
</feature>
<keyword evidence="5 7" id="KW-1133">Transmembrane helix</keyword>
<protein>
    <submittedName>
        <fullName evidence="10">Inner membrane protein, KefB/KefC family</fullName>
    </submittedName>
</protein>
<dbReference type="EMBL" id="UOEA01000080">
    <property type="protein sequence ID" value="VAV85032.1"/>
    <property type="molecule type" value="Genomic_DNA"/>
</dbReference>
<proteinExistence type="inferred from homology"/>
<evidence type="ECO:0000259" key="8">
    <source>
        <dbReference type="PROSITE" id="PS51201"/>
    </source>
</evidence>
<dbReference type="GO" id="GO:0008324">
    <property type="term" value="F:monoatomic cation transmembrane transporter activity"/>
    <property type="evidence" value="ECO:0007669"/>
    <property type="project" value="InterPro"/>
</dbReference>
<organism evidence="10">
    <name type="scientific">hydrothermal vent metagenome</name>
    <dbReference type="NCBI Taxonomy" id="652676"/>
    <lineage>
        <taxon>unclassified sequences</taxon>
        <taxon>metagenomes</taxon>
        <taxon>ecological metagenomes</taxon>
    </lineage>
</organism>
<dbReference type="GO" id="GO:0015297">
    <property type="term" value="F:antiporter activity"/>
    <property type="evidence" value="ECO:0007669"/>
    <property type="project" value="InterPro"/>
</dbReference>
<name>A0A3B0QXL4_9ZZZZ</name>
<comment type="similarity">
    <text evidence="2">Belongs to the monovalent cation:proton antiporter 2 (CPA2) transporter (TC 2.A.37) family.</text>
</comment>
<dbReference type="AlphaFoldDB" id="A0A3B0QXL4"/>
<dbReference type="Pfam" id="PF02080">
    <property type="entry name" value="TrkA_C"/>
    <property type="match status" value="1"/>
</dbReference>
<dbReference type="GO" id="GO:1902600">
    <property type="term" value="P:proton transmembrane transport"/>
    <property type="evidence" value="ECO:0007669"/>
    <property type="project" value="InterPro"/>
</dbReference>
<evidence type="ECO:0000256" key="5">
    <source>
        <dbReference type="ARBA" id="ARBA00022989"/>
    </source>
</evidence>
<evidence type="ECO:0000256" key="3">
    <source>
        <dbReference type="ARBA" id="ARBA00022448"/>
    </source>
</evidence>
<feature type="transmembrane region" description="Helical" evidence="7">
    <location>
        <begin position="297"/>
        <end position="318"/>
    </location>
</feature>
<evidence type="ECO:0000259" key="9">
    <source>
        <dbReference type="PROSITE" id="PS51202"/>
    </source>
</evidence>
<reference evidence="10" key="1">
    <citation type="submission" date="2018-06" db="EMBL/GenBank/DDBJ databases">
        <authorList>
            <person name="Zhirakovskaya E."/>
        </authorList>
    </citation>
    <scope>NUCLEOTIDE SEQUENCE</scope>
</reference>
<dbReference type="PROSITE" id="PS51201">
    <property type="entry name" value="RCK_N"/>
    <property type="match status" value="1"/>
</dbReference>
<dbReference type="SUPFAM" id="SSF116726">
    <property type="entry name" value="TrkA C-terminal domain-like"/>
    <property type="match status" value="1"/>
</dbReference>
<dbReference type="InterPro" id="IPR036291">
    <property type="entry name" value="NAD(P)-bd_dom_sf"/>
</dbReference>
<feature type="transmembrane region" description="Helical" evidence="7">
    <location>
        <begin position="148"/>
        <end position="167"/>
    </location>
</feature>
<evidence type="ECO:0000256" key="4">
    <source>
        <dbReference type="ARBA" id="ARBA00022692"/>
    </source>
</evidence>
<accession>A0A3B0QXL4</accession>
<dbReference type="Gene3D" id="1.20.1530.20">
    <property type="match status" value="1"/>
</dbReference>
<evidence type="ECO:0000256" key="6">
    <source>
        <dbReference type="ARBA" id="ARBA00023136"/>
    </source>
</evidence>
<keyword evidence="6 7" id="KW-0472">Membrane</keyword>
<dbReference type="Pfam" id="PF02254">
    <property type="entry name" value="TrkA_N"/>
    <property type="match status" value="1"/>
</dbReference>
<keyword evidence="3" id="KW-0813">Transport</keyword>
<feature type="transmembrane region" description="Helical" evidence="7">
    <location>
        <begin position="6"/>
        <end position="25"/>
    </location>
</feature>
<dbReference type="PROSITE" id="PS51202">
    <property type="entry name" value="RCK_C"/>
    <property type="match status" value="1"/>
</dbReference>
<feature type="transmembrane region" description="Helical" evidence="7">
    <location>
        <begin position="115"/>
        <end position="136"/>
    </location>
</feature>
<evidence type="ECO:0000256" key="1">
    <source>
        <dbReference type="ARBA" id="ARBA00004141"/>
    </source>
</evidence>
<feature type="transmembrane region" description="Helical" evidence="7">
    <location>
        <begin position="87"/>
        <end position="109"/>
    </location>
</feature>
<dbReference type="SUPFAM" id="SSF51735">
    <property type="entry name" value="NAD(P)-binding Rossmann-fold domains"/>
    <property type="match status" value="1"/>
</dbReference>
<dbReference type="Pfam" id="PF00999">
    <property type="entry name" value="Na_H_Exchanger"/>
    <property type="match status" value="1"/>
</dbReference>
<feature type="transmembrane region" description="Helical" evidence="7">
    <location>
        <begin position="56"/>
        <end position="75"/>
    </location>
</feature>
<evidence type="ECO:0000256" key="2">
    <source>
        <dbReference type="ARBA" id="ARBA00005551"/>
    </source>
</evidence>
<dbReference type="InterPro" id="IPR006037">
    <property type="entry name" value="RCK_C"/>
</dbReference>
<dbReference type="Gene3D" id="3.30.70.1450">
    <property type="entry name" value="Regulator of K+ conductance, C-terminal domain"/>
    <property type="match status" value="1"/>
</dbReference>
<feature type="transmembrane region" description="Helical" evidence="7">
    <location>
        <begin position="187"/>
        <end position="207"/>
    </location>
</feature>
<feature type="transmembrane region" description="Helical" evidence="7">
    <location>
        <begin position="271"/>
        <end position="290"/>
    </location>
</feature>
<dbReference type="InterPro" id="IPR003148">
    <property type="entry name" value="RCK_N"/>
</dbReference>
<dbReference type="InterPro" id="IPR006153">
    <property type="entry name" value="Cation/H_exchanger_TM"/>
</dbReference>
<comment type="subcellular location">
    <subcellularLocation>
        <location evidence="1">Membrane</location>
        <topology evidence="1">Multi-pass membrane protein</topology>
    </subcellularLocation>
</comment>
<dbReference type="GO" id="GO:0006813">
    <property type="term" value="P:potassium ion transport"/>
    <property type="evidence" value="ECO:0007669"/>
    <property type="project" value="InterPro"/>
</dbReference>
<dbReference type="InterPro" id="IPR038770">
    <property type="entry name" value="Na+/solute_symporter_sf"/>
</dbReference>
<dbReference type="Gene3D" id="3.40.50.720">
    <property type="entry name" value="NAD(P)-binding Rossmann-like Domain"/>
    <property type="match status" value="1"/>
</dbReference>
<feature type="transmembrane region" description="Helical" evidence="7">
    <location>
        <begin position="355"/>
        <end position="375"/>
    </location>
</feature>
<gene>
    <name evidence="10" type="ORF">MNBD_DELTA01-398</name>
</gene>
<keyword evidence="4 7" id="KW-0812">Transmembrane</keyword>
<dbReference type="InterPro" id="IPR036721">
    <property type="entry name" value="RCK_C_sf"/>
</dbReference>
<evidence type="ECO:0000313" key="10">
    <source>
        <dbReference type="EMBL" id="VAV85032.1"/>
    </source>
</evidence>